<comment type="caution">
    <text evidence="2">The sequence shown here is derived from an EMBL/GenBank/DDBJ whole genome shotgun (WGS) entry which is preliminary data.</text>
</comment>
<evidence type="ECO:0000256" key="1">
    <source>
        <dbReference type="SAM" id="SignalP"/>
    </source>
</evidence>
<sequence length="240" mass="26849">MNLKKIITPLIAVALIFSSGNSVMAAQENPDYDTSKYTIVKKYDDTNLDTFGIQSVNETLPKVDLEVSDDSENFNYKLLENTTRPLYDLQNKETGEIVTQYATDVSLQATNGQLSSNNTFREFNMKVYGTVYYIFTGKNGNYVTIDKVSFRWENNGRTPGTKDHSISVQQFGASENIAKVNQNKSVDFKLVSHGTVLVREWNWTPVFASYDGSSVAVDFKAVAVDAIGGTTPINWVLRVY</sequence>
<dbReference type="AlphaFoldDB" id="A0A1R1BN21"/>
<feature type="signal peptide" evidence="1">
    <location>
        <begin position="1"/>
        <end position="25"/>
    </location>
</feature>
<proteinExistence type="predicted"/>
<feature type="chain" id="PRO_5012232512" evidence="1">
    <location>
        <begin position="26"/>
        <end position="240"/>
    </location>
</feature>
<reference evidence="2 3" key="1">
    <citation type="submission" date="2016-11" db="EMBL/GenBank/DDBJ databases">
        <title>Paenibacillus species isolates.</title>
        <authorList>
            <person name="Beno S.M."/>
        </authorList>
    </citation>
    <scope>NUCLEOTIDE SEQUENCE [LARGE SCALE GENOMIC DNA]</scope>
    <source>
        <strain evidence="2 3">FSL H8-0246</strain>
    </source>
</reference>
<dbReference type="Proteomes" id="UP000187134">
    <property type="component" value="Unassembled WGS sequence"/>
</dbReference>
<dbReference type="EMBL" id="MRTJ01000011">
    <property type="protein sequence ID" value="OMF11168.1"/>
    <property type="molecule type" value="Genomic_DNA"/>
</dbReference>
<evidence type="ECO:0000313" key="3">
    <source>
        <dbReference type="Proteomes" id="UP000187134"/>
    </source>
</evidence>
<accession>A0A1R1BN21</accession>
<gene>
    <name evidence="2" type="ORF">BK131_22325</name>
</gene>
<protein>
    <submittedName>
        <fullName evidence="2">Uncharacterized protein</fullName>
    </submittedName>
</protein>
<evidence type="ECO:0000313" key="2">
    <source>
        <dbReference type="EMBL" id="OMF11168.1"/>
    </source>
</evidence>
<organism evidence="2 3">
    <name type="scientific">Paenibacillus amylolyticus</name>
    <dbReference type="NCBI Taxonomy" id="1451"/>
    <lineage>
        <taxon>Bacteria</taxon>
        <taxon>Bacillati</taxon>
        <taxon>Bacillota</taxon>
        <taxon>Bacilli</taxon>
        <taxon>Bacillales</taxon>
        <taxon>Paenibacillaceae</taxon>
        <taxon>Paenibacillus</taxon>
    </lineage>
</organism>
<keyword evidence="1" id="KW-0732">Signal</keyword>
<dbReference type="RefSeq" id="WP_076333299.1">
    <property type="nucleotide sequence ID" value="NZ_MRTJ01000011.1"/>
</dbReference>
<name>A0A1R1BN21_PAEAM</name>